<name>A0A1M6K5B0_9PROT</name>
<evidence type="ECO:0000256" key="1">
    <source>
        <dbReference type="SAM" id="MobiDB-lite"/>
    </source>
</evidence>
<protein>
    <submittedName>
        <fullName evidence="2">Uncharacterized protein</fullName>
    </submittedName>
</protein>
<dbReference type="Proteomes" id="UP000184387">
    <property type="component" value="Unassembled WGS sequence"/>
</dbReference>
<evidence type="ECO:0000313" key="3">
    <source>
        <dbReference type="Proteomes" id="UP000184387"/>
    </source>
</evidence>
<sequence>MLAETYPAEAMRQLGIRLPGSKRSRPARLAAASPLHAGMAGLRLLPAPALAAEIAGGFGADAAGEDRFDSLLGLLCLVSVIEGARPDFIPDDPWIRRWERWVLGQTALPRPSAPKAGSPYGEGIGSHDVTPRLP</sequence>
<feature type="region of interest" description="Disordered" evidence="1">
    <location>
        <begin position="108"/>
        <end position="134"/>
    </location>
</feature>
<organism evidence="2 3">
    <name type="scientific">Muricoccus roseus</name>
    <dbReference type="NCBI Taxonomy" id="198092"/>
    <lineage>
        <taxon>Bacteria</taxon>
        <taxon>Pseudomonadati</taxon>
        <taxon>Pseudomonadota</taxon>
        <taxon>Alphaproteobacteria</taxon>
        <taxon>Acetobacterales</taxon>
        <taxon>Roseomonadaceae</taxon>
        <taxon>Muricoccus</taxon>
    </lineage>
</organism>
<reference evidence="2 3" key="1">
    <citation type="submission" date="2016-11" db="EMBL/GenBank/DDBJ databases">
        <authorList>
            <person name="Jaros S."/>
            <person name="Januszkiewicz K."/>
            <person name="Wedrychowicz H."/>
        </authorList>
    </citation>
    <scope>NUCLEOTIDE SEQUENCE [LARGE SCALE GENOMIC DNA]</scope>
    <source>
        <strain evidence="2 3">DSM 14916</strain>
    </source>
</reference>
<dbReference type="OrthoDB" id="3078257at2"/>
<evidence type="ECO:0000313" key="2">
    <source>
        <dbReference type="EMBL" id="SHJ54092.1"/>
    </source>
</evidence>
<gene>
    <name evidence="2" type="ORF">SAMN02745194_02823</name>
</gene>
<dbReference type="AlphaFoldDB" id="A0A1M6K5B0"/>
<keyword evidence="3" id="KW-1185">Reference proteome</keyword>
<accession>A0A1M6K5B0</accession>
<dbReference type="STRING" id="198092.SAMN02745194_02823"/>
<dbReference type="EMBL" id="FQZF01000015">
    <property type="protein sequence ID" value="SHJ54092.1"/>
    <property type="molecule type" value="Genomic_DNA"/>
</dbReference>
<proteinExistence type="predicted"/>
<dbReference type="RefSeq" id="WP_073135770.1">
    <property type="nucleotide sequence ID" value="NZ_FQZF01000015.1"/>
</dbReference>